<dbReference type="Proteomes" id="UP000286931">
    <property type="component" value="Unassembled WGS sequence"/>
</dbReference>
<feature type="region of interest" description="Disordered" evidence="4">
    <location>
        <begin position="311"/>
        <end position="343"/>
    </location>
</feature>
<dbReference type="PANTHER" id="PTHR46796">
    <property type="entry name" value="HTH-TYPE TRANSCRIPTIONAL ACTIVATOR RHAS-RELATED"/>
    <property type="match status" value="1"/>
</dbReference>
<gene>
    <name evidence="6" type="ORF">EHYA_10099</name>
</gene>
<evidence type="ECO:0000313" key="7">
    <source>
        <dbReference type="Proteomes" id="UP000286931"/>
    </source>
</evidence>
<evidence type="ECO:0000313" key="6">
    <source>
        <dbReference type="EMBL" id="GCE02322.1"/>
    </source>
</evidence>
<reference evidence="6 7" key="1">
    <citation type="submission" date="2018-12" db="EMBL/GenBank/DDBJ databases">
        <title>Draft genome sequence of Embleya hyalina NBRC 13850T.</title>
        <authorList>
            <person name="Komaki H."/>
            <person name="Hosoyama A."/>
            <person name="Kimura A."/>
            <person name="Ichikawa N."/>
            <person name="Tamura T."/>
        </authorList>
    </citation>
    <scope>NUCLEOTIDE SEQUENCE [LARGE SCALE GENOMIC DNA]</scope>
    <source>
        <strain evidence="6 7">NBRC 13850</strain>
    </source>
</reference>
<feature type="domain" description="HTH araC/xylS-type" evidence="5">
    <location>
        <begin position="214"/>
        <end position="315"/>
    </location>
</feature>
<dbReference type="AlphaFoldDB" id="A0A401Z621"/>
<evidence type="ECO:0000256" key="3">
    <source>
        <dbReference type="ARBA" id="ARBA00023163"/>
    </source>
</evidence>
<dbReference type="Pfam" id="PF12833">
    <property type="entry name" value="HTH_18"/>
    <property type="match status" value="1"/>
</dbReference>
<feature type="compositionally biased region" description="Basic and acidic residues" evidence="4">
    <location>
        <begin position="17"/>
        <end position="30"/>
    </location>
</feature>
<name>A0A401Z621_9ACTN</name>
<keyword evidence="7" id="KW-1185">Reference proteome</keyword>
<protein>
    <submittedName>
        <fullName evidence="6">AraC family transcriptional regulator</fullName>
    </submittedName>
</protein>
<dbReference type="Gene3D" id="1.10.10.60">
    <property type="entry name" value="Homeodomain-like"/>
    <property type="match status" value="1"/>
</dbReference>
<dbReference type="EMBL" id="BIFH01000061">
    <property type="protein sequence ID" value="GCE02322.1"/>
    <property type="molecule type" value="Genomic_DNA"/>
</dbReference>
<dbReference type="InterPro" id="IPR035418">
    <property type="entry name" value="AraC-bd_2"/>
</dbReference>
<dbReference type="InterPro" id="IPR050204">
    <property type="entry name" value="AraC_XylS_family_regulators"/>
</dbReference>
<dbReference type="PROSITE" id="PS00041">
    <property type="entry name" value="HTH_ARAC_FAMILY_1"/>
    <property type="match status" value="1"/>
</dbReference>
<keyword evidence="2" id="KW-0238">DNA-binding</keyword>
<feature type="compositionally biased region" description="Basic and acidic residues" evidence="4">
    <location>
        <begin position="318"/>
        <end position="343"/>
    </location>
</feature>
<dbReference type="GO" id="GO:0003700">
    <property type="term" value="F:DNA-binding transcription factor activity"/>
    <property type="evidence" value="ECO:0007669"/>
    <property type="project" value="InterPro"/>
</dbReference>
<keyword evidence="1" id="KW-0805">Transcription regulation</keyword>
<dbReference type="InterPro" id="IPR018060">
    <property type="entry name" value="HTH_AraC"/>
</dbReference>
<feature type="region of interest" description="Disordered" evidence="4">
    <location>
        <begin position="1"/>
        <end position="48"/>
    </location>
</feature>
<dbReference type="SUPFAM" id="SSF46689">
    <property type="entry name" value="Homeodomain-like"/>
    <property type="match status" value="1"/>
</dbReference>
<evidence type="ECO:0000256" key="4">
    <source>
        <dbReference type="SAM" id="MobiDB-lite"/>
    </source>
</evidence>
<dbReference type="InterPro" id="IPR009057">
    <property type="entry name" value="Homeodomain-like_sf"/>
</dbReference>
<comment type="caution">
    <text evidence="6">The sequence shown here is derived from an EMBL/GenBank/DDBJ whole genome shotgun (WGS) entry which is preliminary data.</text>
</comment>
<dbReference type="InterPro" id="IPR018062">
    <property type="entry name" value="HTH_AraC-typ_CS"/>
</dbReference>
<organism evidence="6 7">
    <name type="scientific">Embleya hyalina</name>
    <dbReference type="NCBI Taxonomy" id="516124"/>
    <lineage>
        <taxon>Bacteria</taxon>
        <taxon>Bacillati</taxon>
        <taxon>Actinomycetota</taxon>
        <taxon>Actinomycetes</taxon>
        <taxon>Kitasatosporales</taxon>
        <taxon>Streptomycetaceae</taxon>
        <taxon>Embleya</taxon>
    </lineage>
</organism>
<proteinExistence type="predicted"/>
<keyword evidence="3" id="KW-0804">Transcription</keyword>
<dbReference type="SMART" id="SM00342">
    <property type="entry name" value="HTH_ARAC"/>
    <property type="match status" value="1"/>
</dbReference>
<evidence type="ECO:0000256" key="1">
    <source>
        <dbReference type="ARBA" id="ARBA00023015"/>
    </source>
</evidence>
<accession>A0A401Z621</accession>
<evidence type="ECO:0000256" key="2">
    <source>
        <dbReference type="ARBA" id="ARBA00023125"/>
    </source>
</evidence>
<dbReference type="PROSITE" id="PS01124">
    <property type="entry name" value="HTH_ARAC_FAMILY_2"/>
    <property type="match status" value="1"/>
</dbReference>
<dbReference type="Pfam" id="PF14525">
    <property type="entry name" value="AraC_binding_2"/>
    <property type="match status" value="1"/>
</dbReference>
<dbReference type="PANTHER" id="PTHR46796:SF6">
    <property type="entry name" value="ARAC SUBFAMILY"/>
    <property type="match status" value="1"/>
</dbReference>
<evidence type="ECO:0000259" key="5">
    <source>
        <dbReference type="PROSITE" id="PS01124"/>
    </source>
</evidence>
<sequence>MRTETVPRHARPPGTQRSDRPPAERVRRADTATGQACDPPPWQPEIALGPVSMWSNTSRSAGPRRFLTSIRRPRPQAYRLVLVVSGTARASRGGRDRRLGAFEFHTFDAADPCTFRAAGDRITIVGLDIPKTLIAMSPARATRAMERPVSGREGIGALLAQTLLRLASDTTAYVPPDALRLGVVVADLVTAMFARALRTDDRSLSRTSQRILLARIHAYIHDRLPDPDLTPRTIAAAHHISARHLYCLFRDEEDSVAAHVRRARLEHARRDLEDPAQERTPVHVIATRWGFTHHAAFTRTFRTTYGIPPAEHRHHTIHHNDAPARPPKERTRDRRREHSCRER</sequence>
<dbReference type="GO" id="GO:0043565">
    <property type="term" value="F:sequence-specific DNA binding"/>
    <property type="evidence" value="ECO:0007669"/>
    <property type="project" value="InterPro"/>
</dbReference>